<evidence type="ECO:0000259" key="6">
    <source>
        <dbReference type="PROSITE" id="PS50072"/>
    </source>
</evidence>
<keyword evidence="3 5" id="KW-0413">Isomerase</keyword>
<evidence type="ECO:0000313" key="8">
    <source>
        <dbReference type="Proteomes" id="UP000001542"/>
    </source>
</evidence>
<keyword evidence="2 5" id="KW-0697">Rotamase</keyword>
<dbReference type="InterPro" id="IPR044666">
    <property type="entry name" value="Cyclophilin_A-like"/>
</dbReference>
<dbReference type="OrthoDB" id="271386at2759"/>
<sequence>MLCASGYYDHCPIHRVIQNYLVQTGDPTFTGDGGASIYGEKVQVEPFGDFSEPGYLAYAETHEVGSQFFITAASTPELAGEYTAFGHVIYGLNNIIAFSRMPTFEDHQPIRPAAIKSITIHANPLAE</sequence>
<dbReference type="PANTHER" id="PTHR45625">
    <property type="entry name" value="PEPTIDYL-PROLYL CIS-TRANS ISOMERASE-RELATED"/>
    <property type="match status" value="1"/>
</dbReference>
<dbReference type="GO" id="GO:0071013">
    <property type="term" value="C:catalytic step 2 spliceosome"/>
    <property type="evidence" value="ECO:0000318"/>
    <property type="project" value="GO_Central"/>
</dbReference>
<dbReference type="STRING" id="5722.A2FJP1"/>
<accession>A2FJP1</accession>
<name>A2FJP1_TRIV3</name>
<proteinExistence type="inferred from homology"/>
<dbReference type="Pfam" id="PF00160">
    <property type="entry name" value="Pro_isomerase"/>
    <property type="match status" value="1"/>
</dbReference>
<comment type="function">
    <text evidence="5">PPIases accelerate the folding of proteins. It catalyzes the cis-trans isomerization of proline imidic peptide bonds in oligopeptides.</text>
</comment>
<evidence type="ECO:0000313" key="7">
    <source>
        <dbReference type="EMBL" id="EAX94873.1"/>
    </source>
</evidence>
<dbReference type="PROSITE" id="PS50072">
    <property type="entry name" value="CSA_PPIASE_2"/>
    <property type="match status" value="1"/>
</dbReference>
<evidence type="ECO:0000256" key="5">
    <source>
        <dbReference type="RuleBase" id="RU363019"/>
    </source>
</evidence>
<keyword evidence="4" id="KW-0539">Nucleus</keyword>
<dbReference type="Gene3D" id="2.40.100.10">
    <property type="entry name" value="Cyclophilin-like"/>
    <property type="match status" value="1"/>
</dbReference>
<dbReference type="OMA" id="XHSVRGV"/>
<reference evidence="7" key="1">
    <citation type="submission" date="2006-10" db="EMBL/GenBank/DDBJ databases">
        <authorList>
            <person name="Amadeo P."/>
            <person name="Zhao Q."/>
            <person name="Wortman J."/>
            <person name="Fraser-Liggett C."/>
            <person name="Carlton J."/>
        </authorList>
    </citation>
    <scope>NUCLEOTIDE SEQUENCE</scope>
    <source>
        <strain evidence="7">G3</strain>
    </source>
</reference>
<dbReference type="SMR" id="A2FJP1"/>
<dbReference type="VEuPathDB" id="TrichDB:TVAG_370440"/>
<gene>
    <name evidence="7" type="ORF">TVAG_370440</name>
</gene>
<dbReference type="InParanoid" id="A2FJP1"/>
<organism evidence="7 8">
    <name type="scientific">Trichomonas vaginalis (strain ATCC PRA-98 / G3)</name>
    <dbReference type="NCBI Taxonomy" id="412133"/>
    <lineage>
        <taxon>Eukaryota</taxon>
        <taxon>Metamonada</taxon>
        <taxon>Parabasalia</taxon>
        <taxon>Trichomonadida</taxon>
        <taxon>Trichomonadidae</taxon>
        <taxon>Trichomonas</taxon>
    </lineage>
</organism>
<keyword evidence="8" id="KW-1185">Reference proteome</keyword>
<dbReference type="PIRSF" id="PIRSF001467">
    <property type="entry name" value="Peptidylpro_ismrse"/>
    <property type="match status" value="1"/>
</dbReference>
<dbReference type="GO" id="GO:0003755">
    <property type="term" value="F:peptidyl-prolyl cis-trans isomerase activity"/>
    <property type="evidence" value="ECO:0007669"/>
    <property type="project" value="UniProtKB-UniRule"/>
</dbReference>
<dbReference type="EMBL" id="DS113833">
    <property type="protein sequence ID" value="EAX94873.1"/>
    <property type="molecule type" value="Genomic_DNA"/>
</dbReference>
<dbReference type="Proteomes" id="UP000001542">
    <property type="component" value="Unassembled WGS sequence"/>
</dbReference>
<comment type="subcellular location">
    <subcellularLocation>
        <location evidence="1">Nucleus</location>
    </subcellularLocation>
</comment>
<dbReference type="RefSeq" id="XP_001307803.1">
    <property type="nucleotide sequence ID" value="XM_001307802.1"/>
</dbReference>
<dbReference type="InterPro" id="IPR002130">
    <property type="entry name" value="Cyclophilin-type_PPIase_dom"/>
</dbReference>
<comment type="similarity">
    <text evidence="5">Belongs to the cyclophilin-type PPIase family.</text>
</comment>
<feature type="domain" description="PPIase cyclophilin-type" evidence="6">
    <location>
        <begin position="1"/>
        <end position="120"/>
    </location>
</feature>
<dbReference type="GO" id="GO:0006457">
    <property type="term" value="P:protein folding"/>
    <property type="evidence" value="ECO:0000318"/>
    <property type="project" value="GO_Central"/>
</dbReference>
<protein>
    <recommendedName>
        <fullName evidence="5">Peptidyl-prolyl cis-trans isomerase</fullName>
        <shortName evidence="5">PPIase</shortName>
        <ecNumber evidence="5">5.2.1.8</ecNumber>
    </recommendedName>
</protein>
<evidence type="ECO:0000256" key="4">
    <source>
        <dbReference type="ARBA" id="ARBA00023242"/>
    </source>
</evidence>
<dbReference type="eggNOG" id="KOG0884">
    <property type="taxonomic scope" value="Eukaryota"/>
</dbReference>
<dbReference type="PANTHER" id="PTHR45625:SF6">
    <property type="entry name" value="SPLICEOSOME-ASSOCIATED PROTEIN CWC27 HOMOLOG"/>
    <property type="match status" value="1"/>
</dbReference>
<dbReference type="KEGG" id="tva:4752616"/>
<dbReference type="SUPFAM" id="SSF50891">
    <property type="entry name" value="Cyclophilin-like"/>
    <property type="match status" value="1"/>
</dbReference>
<dbReference type="AlphaFoldDB" id="A2FJP1"/>
<evidence type="ECO:0000256" key="1">
    <source>
        <dbReference type="ARBA" id="ARBA00004123"/>
    </source>
</evidence>
<comment type="catalytic activity">
    <reaction evidence="5">
        <text>[protein]-peptidylproline (omega=180) = [protein]-peptidylproline (omega=0)</text>
        <dbReference type="Rhea" id="RHEA:16237"/>
        <dbReference type="Rhea" id="RHEA-COMP:10747"/>
        <dbReference type="Rhea" id="RHEA-COMP:10748"/>
        <dbReference type="ChEBI" id="CHEBI:83833"/>
        <dbReference type="ChEBI" id="CHEBI:83834"/>
        <dbReference type="EC" id="5.2.1.8"/>
    </reaction>
</comment>
<dbReference type="PRINTS" id="PR00153">
    <property type="entry name" value="CSAPPISMRASE"/>
</dbReference>
<evidence type="ECO:0000256" key="3">
    <source>
        <dbReference type="ARBA" id="ARBA00023235"/>
    </source>
</evidence>
<dbReference type="InterPro" id="IPR024936">
    <property type="entry name" value="Cyclophilin-type_PPIase"/>
</dbReference>
<evidence type="ECO:0000256" key="2">
    <source>
        <dbReference type="ARBA" id="ARBA00023110"/>
    </source>
</evidence>
<dbReference type="VEuPathDB" id="TrichDB:TVAGG3_0054050"/>
<dbReference type="EC" id="5.2.1.8" evidence="5"/>
<reference evidence="7" key="2">
    <citation type="journal article" date="2007" name="Science">
        <title>Draft genome sequence of the sexually transmitted pathogen Trichomonas vaginalis.</title>
        <authorList>
            <person name="Carlton J.M."/>
            <person name="Hirt R.P."/>
            <person name="Silva J.C."/>
            <person name="Delcher A.L."/>
            <person name="Schatz M."/>
            <person name="Zhao Q."/>
            <person name="Wortman J.R."/>
            <person name="Bidwell S.L."/>
            <person name="Alsmark U.C.M."/>
            <person name="Besteiro S."/>
            <person name="Sicheritz-Ponten T."/>
            <person name="Noel C.J."/>
            <person name="Dacks J.B."/>
            <person name="Foster P.G."/>
            <person name="Simillion C."/>
            <person name="Van de Peer Y."/>
            <person name="Miranda-Saavedra D."/>
            <person name="Barton G.J."/>
            <person name="Westrop G.D."/>
            <person name="Mueller S."/>
            <person name="Dessi D."/>
            <person name="Fiori P.L."/>
            <person name="Ren Q."/>
            <person name="Paulsen I."/>
            <person name="Zhang H."/>
            <person name="Bastida-Corcuera F.D."/>
            <person name="Simoes-Barbosa A."/>
            <person name="Brown M.T."/>
            <person name="Hayes R.D."/>
            <person name="Mukherjee M."/>
            <person name="Okumura C.Y."/>
            <person name="Schneider R."/>
            <person name="Smith A.J."/>
            <person name="Vanacova S."/>
            <person name="Villalvazo M."/>
            <person name="Haas B.J."/>
            <person name="Pertea M."/>
            <person name="Feldblyum T.V."/>
            <person name="Utterback T.R."/>
            <person name="Shu C.L."/>
            <person name="Osoegawa K."/>
            <person name="de Jong P.J."/>
            <person name="Hrdy I."/>
            <person name="Horvathova L."/>
            <person name="Zubacova Z."/>
            <person name="Dolezal P."/>
            <person name="Malik S.B."/>
            <person name="Logsdon J.M. Jr."/>
            <person name="Henze K."/>
            <person name="Gupta A."/>
            <person name="Wang C.C."/>
            <person name="Dunne R.L."/>
            <person name="Upcroft J.A."/>
            <person name="Upcroft P."/>
            <person name="White O."/>
            <person name="Salzberg S.L."/>
            <person name="Tang P."/>
            <person name="Chiu C.-H."/>
            <person name="Lee Y.-S."/>
            <person name="Embley T.M."/>
            <person name="Coombs G.H."/>
            <person name="Mottram J.C."/>
            <person name="Tachezy J."/>
            <person name="Fraser-Liggett C.M."/>
            <person name="Johnson P.J."/>
        </authorList>
    </citation>
    <scope>NUCLEOTIDE SEQUENCE [LARGE SCALE GENOMIC DNA]</scope>
    <source>
        <strain evidence="7">G3</strain>
    </source>
</reference>
<dbReference type="InterPro" id="IPR029000">
    <property type="entry name" value="Cyclophilin-like_dom_sf"/>
</dbReference>